<keyword evidence="2" id="KW-1185">Reference proteome</keyword>
<name>A0A2T0JNI0_9ACTN</name>
<dbReference type="Proteomes" id="UP000239415">
    <property type="component" value="Unassembled WGS sequence"/>
</dbReference>
<reference evidence="1 2" key="1">
    <citation type="submission" date="2018-03" db="EMBL/GenBank/DDBJ databases">
        <title>Genomic Encyclopedia of Archaeal and Bacterial Type Strains, Phase II (KMG-II): from individual species to whole genera.</title>
        <authorList>
            <person name="Goeker M."/>
        </authorList>
    </citation>
    <scope>NUCLEOTIDE SEQUENCE [LARGE SCALE GENOMIC DNA]</scope>
    <source>
        <strain evidence="1 2">DSM 43146</strain>
    </source>
</reference>
<proteinExistence type="predicted"/>
<organism evidence="1 2">
    <name type="scientific">Actinoplanes italicus</name>
    <dbReference type="NCBI Taxonomy" id="113567"/>
    <lineage>
        <taxon>Bacteria</taxon>
        <taxon>Bacillati</taxon>
        <taxon>Actinomycetota</taxon>
        <taxon>Actinomycetes</taxon>
        <taxon>Micromonosporales</taxon>
        <taxon>Micromonosporaceae</taxon>
        <taxon>Actinoplanes</taxon>
    </lineage>
</organism>
<evidence type="ECO:0000313" key="1">
    <source>
        <dbReference type="EMBL" id="PRX09188.1"/>
    </source>
</evidence>
<protein>
    <submittedName>
        <fullName evidence="1">Uncharacterized protein</fullName>
    </submittedName>
</protein>
<sequence>MGPGSIVDGLPYALARDLLIAPLPAWLTVKPNGRRRIRCHHHGAEVPCAAIGW</sequence>
<evidence type="ECO:0000313" key="2">
    <source>
        <dbReference type="Proteomes" id="UP000239415"/>
    </source>
</evidence>
<comment type="caution">
    <text evidence="1">The sequence shown here is derived from an EMBL/GenBank/DDBJ whole genome shotgun (WGS) entry which is preliminary data.</text>
</comment>
<accession>A0A2T0JNI0</accession>
<gene>
    <name evidence="1" type="ORF">CLV67_13753</name>
</gene>
<dbReference type="EMBL" id="PVMZ01000037">
    <property type="protein sequence ID" value="PRX09188.1"/>
    <property type="molecule type" value="Genomic_DNA"/>
</dbReference>
<dbReference type="AlphaFoldDB" id="A0A2T0JNI0"/>
<dbReference type="RefSeq" id="WP_170154281.1">
    <property type="nucleotide sequence ID" value="NZ_BOMO01000143.1"/>
</dbReference>